<sequence length="807" mass="96043">MHIIEKRYTSYKNIKKNKKCNNRFFVDLKKINFCSNTEGNSIHHGSSNFSSAQKKISPLFHLFHTNIKPYSTRAMNGLVKERKKSNINFEHIIRILKSLKREYENYDEKKNLEGKVNFLLPHIFEESERNYIHFACILYNFHKLRKKISNEYKIKVYNRFNNIFLNNINLFTLKELTIILKCLSEENLINSEKIVHFCIFKFIYFLTLDILHKKKKKNDVLLYNFLFLLSYNYKECVKDFFILSIDTINTNVDMHYFYDLICNLSDEDKKGQMLYFKNKFSKYEYNSFNLHDLSTFMFFLKSYPLNIRSLSMYTFLLHLYLSLNFLESIITTSFHEHLENNFLRFEKKKKFEFLEKKAPRELRSEGKVKAEQNKDVQKEADTDAEVDVETEAEEEVDVETEADEEAKVEQGSHCNGGENKVGHFKMDSASAAKDEIIDHISDLIVKGGGASSSPSTTFPAVLKKKDDRKKNKCIKENVHSMSIIIYVSIKKKWKNKFLYILSNYLLLKYINFINLFDLCNIFDLIIFDTKISRKNYDILFERIKYLVSKETNSKTFAIFCISIMRHKEDLKNHFNDIIISIYKIILNKKKCEKLFYRENTVILANITNFLEDQKISSLFYLYYLTKFTNFLKFLILQNKTNNHNLFLSVIDTYDILRTFINIFKIFQKNKYFHLSQKKKKVFINFNMLLSCMLYFLKYVCFRNITAQDNCLLNNSSLTTMNDLKKIKILNRTCYLLNLLLQLIKKMRMDNIIEDSNAQLSYEIFSYFKNSIYKNYQHILFSSGNSNKNHVNHILSFIFIISNGSYIK</sequence>
<protein>
    <submittedName>
        <fullName evidence="2">Uncharacterized protein</fullName>
    </submittedName>
</protein>
<accession>A0A1C3KZL8</accession>
<feature type="region of interest" description="Disordered" evidence="1">
    <location>
        <begin position="362"/>
        <end position="420"/>
    </location>
</feature>
<evidence type="ECO:0000313" key="2">
    <source>
        <dbReference type="EMBL" id="SBT79717.1"/>
    </source>
</evidence>
<dbReference type="AlphaFoldDB" id="A0A1C3KZL8"/>
<gene>
    <name evidence="2" type="primary">PmlGA01_110031500</name>
    <name evidence="2" type="ORF">PMLGA01_110031500</name>
</gene>
<dbReference type="Proteomes" id="UP000219799">
    <property type="component" value="Chromosome 11"/>
</dbReference>
<organism evidence="2 3">
    <name type="scientific">Plasmodium malariae</name>
    <dbReference type="NCBI Taxonomy" id="5858"/>
    <lineage>
        <taxon>Eukaryota</taxon>
        <taxon>Sar</taxon>
        <taxon>Alveolata</taxon>
        <taxon>Apicomplexa</taxon>
        <taxon>Aconoidasida</taxon>
        <taxon>Haemosporida</taxon>
        <taxon>Plasmodiidae</taxon>
        <taxon>Plasmodium</taxon>
        <taxon>Plasmodium (Plasmodium)</taxon>
    </lineage>
</organism>
<reference evidence="2 3" key="1">
    <citation type="submission" date="2016-06" db="EMBL/GenBank/DDBJ databases">
        <authorList>
            <consortium name="Pathogen Informatics"/>
        </authorList>
    </citation>
    <scope>NUCLEOTIDE SEQUENCE [LARGE SCALE GENOMIC DNA]</scope>
    <source>
        <strain evidence="2">PmlGA01</strain>
    </source>
</reference>
<dbReference type="VEuPathDB" id="PlasmoDB:PmUG01_11043300"/>
<dbReference type="EMBL" id="LT594499">
    <property type="protein sequence ID" value="SBT79717.1"/>
    <property type="molecule type" value="Genomic_DNA"/>
</dbReference>
<proteinExistence type="predicted"/>
<name>A0A1C3KZL8_PLAMA</name>
<feature type="compositionally biased region" description="Acidic residues" evidence="1">
    <location>
        <begin position="382"/>
        <end position="404"/>
    </location>
</feature>
<evidence type="ECO:0000313" key="3">
    <source>
        <dbReference type="Proteomes" id="UP000219799"/>
    </source>
</evidence>
<feature type="compositionally biased region" description="Basic and acidic residues" evidence="1">
    <location>
        <begin position="362"/>
        <end position="381"/>
    </location>
</feature>
<evidence type="ECO:0000256" key="1">
    <source>
        <dbReference type="SAM" id="MobiDB-lite"/>
    </source>
</evidence>